<protein>
    <submittedName>
        <fullName evidence="1">Ferredoxin</fullName>
    </submittedName>
</protein>
<name>A0A941E831_9ACTN</name>
<dbReference type="Proteomes" id="UP000676325">
    <property type="component" value="Unassembled WGS sequence"/>
</dbReference>
<dbReference type="AlphaFoldDB" id="A0A941E831"/>
<dbReference type="SUPFAM" id="SSF54862">
    <property type="entry name" value="4Fe-4S ferredoxins"/>
    <property type="match status" value="1"/>
</dbReference>
<sequence length="78" mass="8395">MSRAHRLVIDRIACTGHGLCAELLPEHVALDEWGYPIQSPGPIPGSLTRHARRAVAACPALAMRLEPARTRDAAPAPH</sequence>
<gene>
    <name evidence="1" type="ORF">KDK95_17165</name>
</gene>
<dbReference type="EMBL" id="JAGSOH010000047">
    <property type="protein sequence ID" value="MBR7828050.1"/>
    <property type="molecule type" value="Genomic_DNA"/>
</dbReference>
<evidence type="ECO:0000313" key="2">
    <source>
        <dbReference type="Proteomes" id="UP000676325"/>
    </source>
</evidence>
<dbReference type="RefSeq" id="WP_212519189.1">
    <property type="nucleotide sequence ID" value="NZ_JAGSOH010000047.1"/>
</dbReference>
<evidence type="ECO:0000313" key="1">
    <source>
        <dbReference type="EMBL" id="MBR7828050.1"/>
    </source>
</evidence>
<proteinExistence type="predicted"/>
<reference evidence="1" key="1">
    <citation type="submission" date="2021-04" db="EMBL/GenBank/DDBJ databases">
        <title>Genome based classification of Actinospica acidithermotolerans sp. nov., an actinobacterium isolated from an Indonesian hot spring.</title>
        <authorList>
            <person name="Kusuma A.B."/>
            <person name="Putra K.E."/>
            <person name="Nafisah S."/>
            <person name="Loh J."/>
            <person name="Nouioui I."/>
            <person name="Goodfellow M."/>
        </authorList>
    </citation>
    <scope>NUCLEOTIDE SEQUENCE</scope>
    <source>
        <strain evidence="1">MGRD01-02</strain>
    </source>
</reference>
<comment type="caution">
    <text evidence="1">The sequence shown here is derived from an EMBL/GenBank/DDBJ whole genome shotgun (WGS) entry which is preliminary data.</text>
</comment>
<keyword evidence="2" id="KW-1185">Reference proteome</keyword>
<dbReference type="Pfam" id="PF13459">
    <property type="entry name" value="Fer4_15"/>
    <property type="match status" value="1"/>
</dbReference>
<dbReference type="Gene3D" id="3.30.70.20">
    <property type="match status" value="1"/>
</dbReference>
<organism evidence="1 2">
    <name type="scientific">Actinospica acidithermotolerans</name>
    <dbReference type="NCBI Taxonomy" id="2828514"/>
    <lineage>
        <taxon>Bacteria</taxon>
        <taxon>Bacillati</taxon>
        <taxon>Actinomycetota</taxon>
        <taxon>Actinomycetes</taxon>
        <taxon>Catenulisporales</taxon>
        <taxon>Actinospicaceae</taxon>
        <taxon>Actinospica</taxon>
    </lineage>
</organism>
<feature type="non-terminal residue" evidence="1">
    <location>
        <position position="78"/>
    </location>
</feature>
<accession>A0A941E831</accession>